<evidence type="ECO:0000313" key="7">
    <source>
        <dbReference type="EMBL" id="TDD19076.1"/>
    </source>
</evidence>
<comment type="caution">
    <text evidence="7">The sequence shown here is derived from an EMBL/GenBank/DDBJ whole genome shotgun (WGS) entry which is preliminary data.</text>
</comment>
<evidence type="ECO:0000259" key="5">
    <source>
        <dbReference type="Pfam" id="PF07940"/>
    </source>
</evidence>
<reference evidence="7 8" key="1">
    <citation type="submission" date="2019-02" db="EMBL/GenBank/DDBJ databases">
        <title>Draft genome sequences of novel Actinobacteria.</title>
        <authorList>
            <person name="Sahin N."/>
            <person name="Ay H."/>
            <person name="Saygin H."/>
        </authorList>
    </citation>
    <scope>NUCLEOTIDE SEQUENCE [LARGE SCALE GENOMIC DNA]</scope>
    <source>
        <strain evidence="7 8">16K104</strain>
    </source>
</reference>
<dbReference type="RefSeq" id="WP_132324136.1">
    <property type="nucleotide sequence ID" value="NZ_SMKR01000121.1"/>
</dbReference>
<keyword evidence="3" id="KW-0574">Periplasm</keyword>
<dbReference type="Pfam" id="PF07940">
    <property type="entry name" value="Hepar_II_III_C"/>
    <property type="match status" value="1"/>
</dbReference>
<dbReference type="OrthoDB" id="9787373at2"/>
<gene>
    <name evidence="7" type="ORF">E1218_24755</name>
</gene>
<keyword evidence="2" id="KW-0732">Signal</keyword>
<evidence type="ECO:0000256" key="2">
    <source>
        <dbReference type="ARBA" id="ARBA00022729"/>
    </source>
</evidence>
<feature type="domain" description="Heparinase II/III-like C-terminal" evidence="5">
    <location>
        <begin position="371"/>
        <end position="458"/>
    </location>
</feature>
<dbReference type="PANTHER" id="PTHR39210:SF1">
    <property type="entry name" value="HEPARIN-SULFATE LYASE"/>
    <property type="match status" value="1"/>
</dbReference>
<evidence type="ECO:0000313" key="8">
    <source>
        <dbReference type="Proteomes" id="UP000295172"/>
    </source>
</evidence>
<dbReference type="InterPro" id="IPR008929">
    <property type="entry name" value="Chondroitin_lyas"/>
</dbReference>
<evidence type="ECO:0000256" key="4">
    <source>
        <dbReference type="ARBA" id="ARBA00023239"/>
    </source>
</evidence>
<evidence type="ECO:0000256" key="3">
    <source>
        <dbReference type="ARBA" id="ARBA00022764"/>
    </source>
</evidence>
<dbReference type="GO" id="GO:0016829">
    <property type="term" value="F:lyase activity"/>
    <property type="evidence" value="ECO:0007669"/>
    <property type="project" value="UniProtKB-KW"/>
</dbReference>
<name>A0A4V2YEF6_9ACTN</name>
<dbReference type="PANTHER" id="PTHR39210">
    <property type="entry name" value="HEPARIN-SULFATE LYASE"/>
    <property type="match status" value="1"/>
</dbReference>
<dbReference type="GO" id="GO:0042597">
    <property type="term" value="C:periplasmic space"/>
    <property type="evidence" value="ECO:0007669"/>
    <property type="project" value="UniProtKB-SubCell"/>
</dbReference>
<dbReference type="SUPFAM" id="SSF48230">
    <property type="entry name" value="Chondroitin AC/alginate lyase"/>
    <property type="match status" value="1"/>
</dbReference>
<sequence>MTTIKSPEKPRHIDERINRIGTDDLIKAFGAPASVEDLATLRSFVAGRLRRPAWPLREWADAIRSTPAADAVLVEAAPLLTGVDVTGREHGRSRRYGFHYLGWLAPGVHAWLLTGDDRYLRAFERHLENWVEQRDSVTGEWPGLDVIWYSLGTWARCRSLLPTLEVLTESAMSDRAWGRLVTTLVGGARWAYDEHDVFRHGNWQLVCATELLHISAVLPDLVEAESWAARARERIDEHLLLDVYADGGHYERSPGYHKMCLTALQTAAVIDRRFAEHPKLTAMHEWLCELASRGGWVPHLQDSHIEWPALSLLRGSYVLDNPVLARTAAQWLTPEAFNTEAVMLPAWTDLEQQQRWLNTVATAYEHQLPAPPRSTVLADSGYAILRGDDLRAVINYGPHIEHELESHSHRAVLDLVLDGWKQPLLWEAGGPPSYDDPEYLTWYQSGRGHNSVLVDDQELGTERGVSIDPLVDTGPVAVFSGRHSGNVVPQARTIAMVREAPAFVVVSDTAATDGHVFRACWQALNPWHQVGPLAYDAAAPDGPGLLLIEAGPTGATTVETTEGVARRPLEGGFAEYGPLHSLVFTRAHGSFTTVLLPHEGALPATVRVTRDDGVLTIDHEAVVDRIGASSWVRTVNGQLSWATGWRVRELSGAEELLFRSTAEVDVAVTSANGELRFEVTCTSRCGLWVRHGLSDRGEVPAADRSPAGGSDGGRRLLLAGVPVDAESEGGWSHLTLPYAGRWTIAGARHE</sequence>
<comment type="subcellular location">
    <subcellularLocation>
        <location evidence="1">Periplasm</location>
    </subcellularLocation>
</comment>
<keyword evidence="4" id="KW-0456">Lyase</keyword>
<evidence type="ECO:0000259" key="6">
    <source>
        <dbReference type="Pfam" id="PF16889"/>
    </source>
</evidence>
<evidence type="ECO:0000256" key="1">
    <source>
        <dbReference type="ARBA" id="ARBA00004418"/>
    </source>
</evidence>
<keyword evidence="8" id="KW-1185">Reference proteome</keyword>
<proteinExistence type="predicted"/>
<dbReference type="InterPro" id="IPR031680">
    <property type="entry name" value="Hepar_II_III_N"/>
</dbReference>
<organism evidence="7 8">
    <name type="scientific">Kribbella turkmenica</name>
    <dbReference type="NCBI Taxonomy" id="2530375"/>
    <lineage>
        <taxon>Bacteria</taxon>
        <taxon>Bacillati</taxon>
        <taxon>Actinomycetota</taxon>
        <taxon>Actinomycetes</taxon>
        <taxon>Propionibacteriales</taxon>
        <taxon>Kribbellaceae</taxon>
        <taxon>Kribbella</taxon>
    </lineage>
</organism>
<dbReference type="Gene3D" id="1.50.10.100">
    <property type="entry name" value="Chondroitin AC/alginate lyase"/>
    <property type="match status" value="1"/>
</dbReference>
<dbReference type="Pfam" id="PF16889">
    <property type="entry name" value="Hepar_II_III_N"/>
    <property type="match status" value="1"/>
</dbReference>
<protein>
    <submittedName>
        <fullName evidence="7">Uncharacterized protein</fullName>
    </submittedName>
</protein>
<dbReference type="Proteomes" id="UP000295172">
    <property type="component" value="Unassembled WGS sequence"/>
</dbReference>
<feature type="domain" description="Heparin-sulfate lyase N-terminal" evidence="6">
    <location>
        <begin position="95"/>
        <end position="267"/>
    </location>
</feature>
<dbReference type="AlphaFoldDB" id="A0A4V2YEF6"/>
<dbReference type="InterPro" id="IPR012480">
    <property type="entry name" value="Hepar_II_III_C"/>
</dbReference>
<dbReference type="EMBL" id="SMKR01000121">
    <property type="protein sequence ID" value="TDD19076.1"/>
    <property type="molecule type" value="Genomic_DNA"/>
</dbReference>
<accession>A0A4V2YEF6</accession>
<dbReference type="Gene3D" id="2.70.98.70">
    <property type="match status" value="1"/>
</dbReference>